<sequence length="66" mass="7346">TDESEVFMGNQASAYVVGNKNVVLKFTSGQKITLVNVYHAPDMKRNLVATALLVKRGFKNVLEFDK</sequence>
<accession>A0A1R3GXF3</accession>
<reference evidence="2 3" key="1">
    <citation type="submission" date="2013-09" db="EMBL/GenBank/DDBJ databases">
        <title>Corchorus capsularis genome sequencing.</title>
        <authorList>
            <person name="Alam M."/>
            <person name="Haque M.S."/>
            <person name="Islam M.S."/>
            <person name="Emdad E.M."/>
            <person name="Islam M.M."/>
            <person name="Ahmed B."/>
            <person name="Halim A."/>
            <person name="Hossen Q.M.M."/>
            <person name="Hossain M.Z."/>
            <person name="Ahmed R."/>
            <person name="Khan M.M."/>
            <person name="Islam R."/>
            <person name="Rashid M.M."/>
            <person name="Khan S.A."/>
            <person name="Rahman M.S."/>
            <person name="Alam M."/>
        </authorList>
    </citation>
    <scope>NUCLEOTIDE SEQUENCE [LARGE SCALE GENOMIC DNA]</scope>
    <source>
        <strain evidence="3">cv. CVL-1</strain>
        <tissue evidence="2">Whole seedling</tissue>
    </source>
</reference>
<evidence type="ECO:0000313" key="2">
    <source>
        <dbReference type="EMBL" id="OMO62727.1"/>
    </source>
</evidence>
<feature type="non-terminal residue" evidence="2">
    <location>
        <position position="66"/>
    </location>
</feature>
<feature type="domain" description="Retrovirus-related Pol polyprotein from transposon TNT 1-94-like beta-barrel" evidence="1">
    <location>
        <begin position="2"/>
        <end position="58"/>
    </location>
</feature>
<dbReference type="InterPro" id="IPR054722">
    <property type="entry name" value="PolX-like_BBD"/>
</dbReference>
<dbReference type="PANTHER" id="PTHR47592:SF24">
    <property type="entry name" value="BNACNNG30200D PROTEIN"/>
    <property type="match status" value="1"/>
</dbReference>
<dbReference type="OrthoDB" id="2596766at2759"/>
<proteinExistence type="predicted"/>
<keyword evidence="3" id="KW-1185">Reference proteome</keyword>
<dbReference type="AlphaFoldDB" id="A0A1R3GXF3"/>
<dbReference type="EMBL" id="AWWV01013172">
    <property type="protein sequence ID" value="OMO62727.1"/>
    <property type="molecule type" value="Genomic_DNA"/>
</dbReference>
<gene>
    <name evidence="2" type="ORF">CCACVL1_22671</name>
</gene>
<comment type="caution">
    <text evidence="2">The sequence shown here is derived from an EMBL/GenBank/DDBJ whole genome shotgun (WGS) entry which is preliminary data.</text>
</comment>
<evidence type="ECO:0000313" key="3">
    <source>
        <dbReference type="Proteomes" id="UP000188268"/>
    </source>
</evidence>
<protein>
    <recommendedName>
        <fullName evidence="1">Retrovirus-related Pol polyprotein from transposon TNT 1-94-like beta-barrel domain-containing protein</fullName>
    </recommendedName>
</protein>
<feature type="non-terminal residue" evidence="2">
    <location>
        <position position="1"/>
    </location>
</feature>
<dbReference type="Gramene" id="OMO62727">
    <property type="protein sequence ID" value="OMO62727"/>
    <property type="gene ID" value="CCACVL1_22671"/>
</dbReference>
<name>A0A1R3GXF3_COCAP</name>
<dbReference type="PANTHER" id="PTHR47592">
    <property type="entry name" value="PBF68 PROTEIN"/>
    <property type="match status" value="1"/>
</dbReference>
<dbReference type="OMA" id="VNVYHAP"/>
<dbReference type="Proteomes" id="UP000188268">
    <property type="component" value="Unassembled WGS sequence"/>
</dbReference>
<evidence type="ECO:0000259" key="1">
    <source>
        <dbReference type="Pfam" id="PF22936"/>
    </source>
</evidence>
<dbReference type="Pfam" id="PF22936">
    <property type="entry name" value="Pol_BBD"/>
    <property type="match status" value="1"/>
</dbReference>
<organism evidence="2 3">
    <name type="scientific">Corchorus capsularis</name>
    <name type="common">Jute</name>
    <dbReference type="NCBI Taxonomy" id="210143"/>
    <lineage>
        <taxon>Eukaryota</taxon>
        <taxon>Viridiplantae</taxon>
        <taxon>Streptophyta</taxon>
        <taxon>Embryophyta</taxon>
        <taxon>Tracheophyta</taxon>
        <taxon>Spermatophyta</taxon>
        <taxon>Magnoliopsida</taxon>
        <taxon>eudicotyledons</taxon>
        <taxon>Gunneridae</taxon>
        <taxon>Pentapetalae</taxon>
        <taxon>rosids</taxon>
        <taxon>malvids</taxon>
        <taxon>Malvales</taxon>
        <taxon>Malvaceae</taxon>
        <taxon>Grewioideae</taxon>
        <taxon>Apeibeae</taxon>
        <taxon>Corchorus</taxon>
    </lineage>
</organism>